<feature type="compositionally biased region" description="Low complexity" evidence="1">
    <location>
        <begin position="427"/>
        <end position="449"/>
    </location>
</feature>
<dbReference type="InterPro" id="IPR009818">
    <property type="entry name" value="PAM2_motif"/>
</dbReference>
<feature type="compositionally biased region" description="Basic and acidic residues" evidence="1">
    <location>
        <begin position="221"/>
        <end position="250"/>
    </location>
</feature>
<feature type="region of interest" description="Disordered" evidence="1">
    <location>
        <begin position="1"/>
        <end position="52"/>
    </location>
</feature>
<gene>
    <name evidence="3" type="ORF">GSLYS_00006028001</name>
</gene>
<dbReference type="AlphaFoldDB" id="A0AAV2HDS0"/>
<feature type="region of interest" description="Disordered" evidence="1">
    <location>
        <begin position="977"/>
        <end position="1003"/>
    </location>
</feature>
<dbReference type="GO" id="GO:0003729">
    <property type="term" value="F:mRNA binding"/>
    <property type="evidence" value="ECO:0007669"/>
    <property type="project" value="TreeGrafter"/>
</dbReference>
<feature type="region of interest" description="Disordered" evidence="1">
    <location>
        <begin position="795"/>
        <end position="871"/>
    </location>
</feature>
<feature type="compositionally biased region" description="Low complexity" evidence="1">
    <location>
        <begin position="1"/>
        <end position="26"/>
    </location>
</feature>
<comment type="caution">
    <text evidence="3">The sequence shown here is derived from an EMBL/GenBank/DDBJ whole genome shotgun (WGS) entry which is preliminary data.</text>
</comment>
<feature type="region of interest" description="Disordered" evidence="1">
    <location>
        <begin position="208"/>
        <end position="476"/>
    </location>
</feature>
<evidence type="ECO:0000313" key="3">
    <source>
        <dbReference type="EMBL" id="CAL1531949.1"/>
    </source>
</evidence>
<dbReference type="Pfam" id="PF06741">
    <property type="entry name" value="LsmAD"/>
    <property type="match status" value="1"/>
</dbReference>
<evidence type="ECO:0000259" key="2">
    <source>
        <dbReference type="SMART" id="SM01272"/>
    </source>
</evidence>
<feature type="compositionally biased region" description="Low complexity" evidence="1">
    <location>
        <begin position="840"/>
        <end position="858"/>
    </location>
</feature>
<organism evidence="3 4">
    <name type="scientific">Lymnaea stagnalis</name>
    <name type="common">Great pond snail</name>
    <name type="synonym">Helix stagnalis</name>
    <dbReference type="NCBI Taxonomy" id="6523"/>
    <lineage>
        <taxon>Eukaryota</taxon>
        <taxon>Metazoa</taxon>
        <taxon>Spiralia</taxon>
        <taxon>Lophotrochozoa</taxon>
        <taxon>Mollusca</taxon>
        <taxon>Gastropoda</taxon>
        <taxon>Heterobranchia</taxon>
        <taxon>Euthyneura</taxon>
        <taxon>Panpulmonata</taxon>
        <taxon>Hygrophila</taxon>
        <taxon>Lymnaeoidea</taxon>
        <taxon>Lymnaeidae</taxon>
        <taxon>Lymnaea</taxon>
    </lineage>
</organism>
<sequence length="1033" mass="113143">MSSAPLSNRNRPRNRPNTNMPNSNRSQYQNSFNSRRETPEPESSSPPGVYADPRTAMVLCSFMGTRTTVKTKNGSTYKGHTTGFSEKGDIALCDVKLDDEDNSLNPTLPGIIIHKERFVVCKTNGVDLKGLCSASSDFIDSAIVNRANGSNADGSLRELQPWQDDDALDINQSLSLDDSKGGWEPTAMFAVNTEKFNVQTSYNEAMPEYTTRLPDPTSEGYEERQRFAQKQAEEIERSEAYQNRIAKELSDGDEEGRYSAVHRGGDSQNIHRSLDSSNSGGKNTYTIPPLRSDSETNTMRNGVTRNQGRTLQRQNSPYNSSSQQQQHSHQHLQNRQPINSHYPPPSAGSLRNQGPPSVHRQQAQNHTSPSHPHQYQQQPPPQHQPMQSHTQLPTQHQRPVPHQQPPIVSPTQHTSAKSQTPIHHHSSSPSNIQSSLQQQPPPSQHQLPQKISPPQAQHNVASNKGAPSVNGPVVPANISRQPMIKQVNGEGQNSIDSTPERVNQADLNSNVIQKTQDPPVSSSANSVVENQQIAPNTIATTSPLTVLPGDRRVGRGIESGPEERQKISRNLQDFQEKFVLGPQDTSRQEDTIDEASLASTQGTSVVSPPVALPPEIVTSIIETTDVSTSSKTAEKMEDEETPVSKSKLNPNAKEFRPKAQSSTPITTPVELQSPSPQPRTTPPQMVQYPMYPVFIPNAAQQRKRATVSLNTAGVPELTAHHVTGQPLLATHTQPHAVMYMAQPGQTLPPGYSFYPQMMPRMLGPNPIAIAQGGQHGGLEQAQQQVQPQPVFMTAQQQGVHAPMPAHLNPHPQPAHGQALPLQSTNQQPQPTHVPNPAPSPVQHQQHSSQQIPQPLPHHMSQGPPQSVTPQPAHYTQMSYIQNMPRTTMSGQPGLTGGHPTVSIGYPMAQYTPYPNGNPAQYPYAPVAQPQTSQNSSHGQGPQPQYVVMPTPSPQGHPPMQQHPQTYPASIQFQPQHNIMQGPPQMPPNHGPNPNQGGHHIIHSGMPGLHQQVSGSQPSMYMQAATLQQFQHQQ</sequence>
<feature type="compositionally biased region" description="Low complexity" evidence="1">
    <location>
        <begin position="312"/>
        <end position="336"/>
    </location>
</feature>
<dbReference type="GO" id="GO:0034063">
    <property type="term" value="P:stress granule assembly"/>
    <property type="evidence" value="ECO:0007669"/>
    <property type="project" value="TreeGrafter"/>
</dbReference>
<feature type="compositionally biased region" description="Low complexity" evidence="1">
    <location>
        <begin position="384"/>
        <end position="401"/>
    </location>
</feature>
<accession>A0AAV2HDS0</accession>
<feature type="compositionally biased region" description="Polar residues" evidence="1">
    <location>
        <begin position="452"/>
        <end position="462"/>
    </location>
</feature>
<protein>
    <recommendedName>
        <fullName evidence="2">LsmAD domain-containing protein</fullName>
    </recommendedName>
</protein>
<feature type="region of interest" description="Disordered" evidence="1">
    <location>
        <begin position="924"/>
        <end position="965"/>
    </location>
</feature>
<feature type="compositionally biased region" description="Polar residues" evidence="1">
    <location>
        <begin position="862"/>
        <end position="871"/>
    </location>
</feature>
<feature type="domain" description="LsmAD" evidence="2">
    <location>
        <begin position="196"/>
        <end position="264"/>
    </location>
</feature>
<feature type="compositionally biased region" description="Polar residues" evidence="1">
    <location>
        <begin position="659"/>
        <end position="670"/>
    </location>
</feature>
<evidence type="ECO:0000256" key="1">
    <source>
        <dbReference type="SAM" id="MobiDB-lite"/>
    </source>
</evidence>
<dbReference type="PANTHER" id="PTHR12854:SF7">
    <property type="entry name" value="ATAXIN-2 HOMOLOG"/>
    <property type="match status" value="1"/>
</dbReference>
<feature type="compositionally biased region" description="Polar residues" evidence="1">
    <location>
        <begin position="931"/>
        <end position="942"/>
    </location>
</feature>
<dbReference type="EMBL" id="CAXITT010000101">
    <property type="protein sequence ID" value="CAL1531949.1"/>
    <property type="molecule type" value="Genomic_DNA"/>
</dbReference>
<feature type="compositionally biased region" description="Low complexity" evidence="1">
    <location>
        <begin position="366"/>
        <end position="377"/>
    </location>
</feature>
<dbReference type="SMART" id="SM01272">
    <property type="entry name" value="LsmAD"/>
    <property type="match status" value="1"/>
</dbReference>
<feature type="region of interest" description="Disordered" evidence="1">
    <location>
        <begin position="624"/>
        <end position="683"/>
    </location>
</feature>
<feature type="compositionally biased region" description="Polar residues" evidence="1">
    <location>
        <begin position="820"/>
        <end position="830"/>
    </location>
</feature>
<proteinExistence type="predicted"/>
<name>A0AAV2HDS0_LYMST</name>
<reference evidence="3 4" key="1">
    <citation type="submission" date="2024-04" db="EMBL/GenBank/DDBJ databases">
        <authorList>
            <consortium name="Genoscope - CEA"/>
            <person name="William W."/>
        </authorList>
    </citation>
    <scope>NUCLEOTIDE SEQUENCE [LARGE SCALE GENOMIC DNA]</scope>
</reference>
<dbReference type="GO" id="GO:0010494">
    <property type="term" value="C:cytoplasmic stress granule"/>
    <property type="evidence" value="ECO:0007669"/>
    <property type="project" value="TreeGrafter"/>
</dbReference>
<evidence type="ECO:0000313" key="4">
    <source>
        <dbReference type="Proteomes" id="UP001497497"/>
    </source>
</evidence>
<feature type="compositionally biased region" description="Polar residues" evidence="1">
    <location>
        <begin position="295"/>
        <end position="311"/>
    </location>
</feature>
<dbReference type="PANTHER" id="PTHR12854">
    <property type="entry name" value="ATAXIN 2-RELATED"/>
    <property type="match status" value="1"/>
</dbReference>
<feature type="compositionally biased region" description="Polar residues" evidence="1">
    <location>
        <begin position="266"/>
        <end position="286"/>
    </location>
</feature>
<feature type="compositionally biased region" description="Polar residues" evidence="1">
    <location>
        <begin position="349"/>
        <end position="365"/>
    </location>
</feature>
<keyword evidence="4" id="KW-1185">Reference proteome</keyword>
<dbReference type="Pfam" id="PF07145">
    <property type="entry name" value="PAM2"/>
    <property type="match status" value="1"/>
</dbReference>
<dbReference type="InterPro" id="IPR009604">
    <property type="entry name" value="LsmAD_domain"/>
</dbReference>
<dbReference type="InterPro" id="IPR045117">
    <property type="entry name" value="ATXN2-like"/>
</dbReference>
<dbReference type="Proteomes" id="UP001497497">
    <property type="component" value="Unassembled WGS sequence"/>
</dbReference>